<gene>
    <name evidence="3" type="ORF">RI844_09310</name>
</gene>
<dbReference type="RefSeq" id="WP_348398171.1">
    <property type="nucleotide sequence ID" value="NZ_CP136600.1"/>
</dbReference>
<dbReference type="Proteomes" id="UP001301442">
    <property type="component" value="Chromosome"/>
</dbReference>
<dbReference type="EMBL" id="CP136600">
    <property type="protein sequence ID" value="WOH39405.1"/>
    <property type="molecule type" value="Genomic_DNA"/>
</dbReference>
<dbReference type="SUPFAM" id="SSF52540">
    <property type="entry name" value="P-loop containing nucleoside triphosphate hydrolases"/>
    <property type="match status" value="1"/>
</dbReference>
<keyword evidence="4" id="KW-1185">Reference proteome</keyword>
<name>A0ABZ0GUC3_9GAMM</name>
<organism evidence="3 4">
    <name type="scientific">Thalassotalea fonticola</name>
    <dbReference type="NCBI Taxonomy" id="3065649"/>
    <lineage>
        <taxon>Bacteria</taxon>
        <taxon>Pseudomonadati</taxon>
        <taxon>Pseudomonadota</taxon>
        <taxon>Gammaproteobacteria</taxon>
        <taxon>Alteromonadales</taxon>
        <taxon>Colwelliaceae</taxon>
        <taxon>Thalassotalea</taxon>
    </lineage>
</organism>
<evidence type="ECO:0000313" key="3">
    <source>
        <dbReference type="EMBL" id="WOH39405.1"/>
    </source>
</evidence>
<feature type="region of interest" description="Disordered" evidence="1">
    <location>
        <begin position="1"/>
        <end position="30"/>
    </location>
</feature>
<feature type="domain" description="NrS-1 polymerase-like helicase" evidence="2">
    <location>
        <begin position="218"/>
        <end position="324"/>
    </location>
</feature>
<accession>A0ABZ0GUC3</accession>
<dbReference type="InterPro" id="IPR027417">
    <property type="entry name" value="P-loop_NTPase"/>
</dbReference>
<dbReference type="Gene3D" id="3.40.50.300">
    <property type="entry name" value="P-loop containing nucleotide triphosphate hydrolases"/>
    <property type="match status" value="1"/>
</dbReference>
<sequence length="485" mass="55246">MDNFINDEYSPSFEHEAVTPLSETNQSEPLWDNYPLTHQGALMRNTPVTENNQNQSNYNFINDKPLSANDLQRLEALNMEYTHVTVGSKHKIVSKKHCPVDGKSIAFESLLEFKSYFLHEPKVVGFNLGEAWLSWPGKNFKPGGVSFYPNPSKCPDTVFNFFEGFALKPKEGDVKPFITHIKKVICNGDEKASNYVIGFLAHMVQEPDDKPSVAVIMKSVEGTGKGTLFEPIKRILGNLAVQVNGAYQLTGRFNSVSANKLLVFADEVNLTDPRTADKLKGLISEPRLSLERKGLDVIQVPNYCRFFFASNHDNVISAGSRERRYIVLEPSAEYAQNIPYFKKLWQWIDNDGAEYLLHYLMNYDISDFNPRKAPMTQALLDEKLASLSPYQEFLINELLSDKPFDGQRRISTQDMIRNCRHWLDSNHHQLSEPRVRSGLGKLLSRLGIKPIGKSGRNAYYELPEKIDFQRKFANALGHKLEEIFD</sequence>
<evidence type="ECO:0000313" key="4">
    <source>
        <dbReference type="Proteomes" id="UP001301442"/>
    </source>
</evidence>
<reference evidence="3 4" key="1">
    <citation type="submission" date="2023-09" db="EMBL/GenBank/DDBJ databases">
        <authorList>
            <person name="Qi X."/>
        </authorList>
    </citation>
    <scope>NUCLEOTIDE SEQUENCE [LARGE SCALE GENOMIC DNA]</scope>
    <source>
        <strain evidence="3 4">S1-1</strain>
    </source>
</reference>
<dbReference type="InterPro" id="IPR045455">
    <property type="entry name" value="NrS-1_pol-like_helicase"/>
</dbReference>
<proteinExistence type="predicted"/>
<protein>
    <submittedName>
        <fullName evidence="3">DUF5906 domain-containing protein</fullName>
    </submittedName>
</protein>
<evidence type="ECO:0000256" key="1">
    <source>
        <dbReference type="SAM" id="MobiDB-lite"/>
    </source>
</evidence>
<evidence type="ECO:0000259" key="2">
    <source>
        <dbReference type="Pfam" id="PF19263"/>
    </source>
</evidence>
<dbReference type="Pfam" id="PF19263">
    <property type="entry name" value="DUF5906"/>
    <property type="match status" value="1"/>
</dbReference>